<keyword evidence="1 4" id="KW-0732">Signal</keyword>
<evidence type="ECO:0000259" key="5">
    <source>
        <dbReference type="Pfam" id="PF07715"/>
    </source>
</evidence>
<evidence type="ECO:0000256" key="2">
    <source>
        <dbReference type="PROSITE-ProRule" id="PRU01360"/>
    </source>
</evidence>
<comment type="similarity">
    <text evidence="2">Belongs to the TonB-dependent receptor family.</text>
</comment>
<keyword evidence="2" id="KW-0813">Transport</keyword>
<feature type="region of interest" description="Disordered" evidence="3">
    <location>
        <begin position="57"/>
        <end position="80"/>
    </location>
</feature>
<dbReference type="Pfam" id="PF07715">
    <property type="entry name" value="Plug"/>
    <property type="match status" value="1"/>
</dbReference>
<gene>
    <name evidence="6" type="ORF">GCM10023187_17010</name>
</gene>
<reference evidence="7" key="1">
    <citation type="journal article" date="2019" name="Int. J. Syst. Evol. Microbiol.">
        <title>The Global Catalogue of Microorganisms (GCM) 10K type strain sequencing project: providing services to taxonomists for standard genome sequencing and annotation.</title>
        <authorList>
            <consortium name="The Broad Institute Genomics Platform"/>
            <consortium name="The Broad Institute Genome Sequencing Center for Infectious Disease"/>
            <person name="Wu L."/>
            <person name="Ma J."/>
        </authorList>
    </citation>
    <scope>NUCLEOTIDE SEQUENCE [LARGE SCALE GENOMIC DNA]</scope>
    <source>
        <strain evidence="7">JCM 17925</strain>
    </source>
</reference>
<evidence type="ECO:0000256" key="3">
    <source>
        <dbReference type="SAM" id="MobiDB-lite"/>
    </source>
</evidence>
<keyword evidence="7" id="KW-1185">Reference proteome</keyword>
<dbReference type="InterPro" id="IPR012910">
    <property type="entry name" value="Plug_dom"/>
</dbReference>
<dbReference type="PROSITE" id="PS52016">
    <property type="entry name" value="TONB_DEPENDENT_REC_3"/>
    <property type="match status" value="1"/>
</dbReference>
<organism evidence="6 7">
    <name type="scientific">Nibrella viscosa</name>
    <dbReference type="NCBI Taxonomy" id="1084524"/>
    <lineage>
        <taxon>Bacteria</taxon>
        <taxon>Pseudomonadati</taxon>
        <taxon>Bacteroidota</taxon>
        <taxon>Cytophagia</taxon>
        <taxon>Cytophagales</taxon>
        <taxon>Spirosomataceae</taxon>
        <taxon>Nibrella</taxon>
    </lineage>
</organism>
<name>A0ABP8K8M1_9BACT</name>
<dbReference type="InterPro" id="IPR008969">
    <property type="entry name" value="CarboxyPept-like_regulatory"/>
</dbReference>
<dbReference type="Gene3D" id="2.60.40.1120">
    <property type="entry name" value="Carboxypeptidase-like, regulatory domain"/>
    <property type="match status" value="1"/>
</dbReference>
<proteinExistence type="inferred from homology"/>
<dbReference type="NCBIfam" id="TIGR04057">
    <property type="entry name" value="SusC_RagA_signa"/>
    <property type="match status" value="1"/>
</dbReference>
<dbReference type="InterPro" id="IPR037066">
    <property type="entry name" value="Plug_dom_sf"/>
</dbReference>
<protein>
    <recommendedName>
        <fullName evidence="5">TonB-dependent receptor plug domain-containing protein</fullName>
    </recommendedName>
</protein>
<evidence type="ECO:0000313" key="6">
    <source>
        <dbReference type="EMBL" id="GAA4402114.1"/>
    </source>
</evidence>
<comment type="subcellular location">
    <subcellularLocation>
        <location evidence="2">Cell outer membrane</location>
        <topology evidence="2">Multi-pass membrane protein</topology>
    </subcellularLocation>
</comment>
<accession>A0ABP8K8M1</accession>
<feature type="domain" description="TonB-dependent receptor plug" evidence="5">
    <location>
        <begin position="144"/>
        <end position="251"/>
    </location>
</feature>
<keyword evidence="2" id="KW-1134">Transmembrane beta strand</keyword>
<dbReference type="SUPFAM" id="SSF56935">
    <property type="entry name" value="Porins"/>
    <property type="match status" value="1"/>
</dbReference>
<dbReference type="Proteomes" id="UP001500936">
    <property type="component" value="Unassembled WGS sequence"/>
</dbReference>
<evidence type="ECO:0000256" key="1">
    <source>
        <dbReference type="ARBA" id="ARBA00022729"/>
    </source>
</evidence>
<keyword evidence="2" id="KW-0472">Membrane</keyword>
<dbReference type="Pfam" id="PF13715">
    <property type="entry name" value="CarbopepD_reg_2"/>
    <property type="match status" value="1"/>
</dbReference>
<feature type="chain" id="PRO_5047482204" description="TonB-dependent receptor plug domain-containing protein" evidence="4">
    <location>
        <begin position="33"/>
        <end position="315"/>
    </location>
</feature>
<evidence type="ECO:0000313" key="7">
    <source>
        <dbReference type="Proteomes" id="UP001500936"/>
    </source>
</evidence>
<dbReference type="SUPFAM" id="SSF49464">
    <property type="entry name" value="Carboxypeptidase regulatory domain-like"/>
    <property type="match status" value="1"/>
</dbReference>
<dbReference type="PANTHER" id="PTHR30069">
    <property type="entry name" value="TONB-DEPENDENT OUTER MEMBRANE RECEPTOR"/>
    <property type="match status" value="1"/>
</dbReference>
<keyword evidence="2" id="KW-0998">Cell outer membrane</keyword>
<dbReference type="PANTHER" id="PTHR30069:SF29">
    <property type="entry name" value="HEMOGLOBIN AND HEMOGLOBIN-HAPTOGLOBIN-BINDING PROTEIN 1-RELATED"/>
    <property type="match status" value="1"/>
</dbReference>
<keyword evidence="2" id="KW-0812">Transmembrane</keyword>
<dbReference type="InterPro" id="IPR039426">
    <property type="entry name" value="TonB-dep_rcpt-like"/>
</dbReference>
<dbReference type="Gene3D" id="2.170.130.10">
    <property type="entry name" value="TonB-dependent receptor, plug domain"/>
    <property type="match status" value="1"/>
</dbReference>
<feature type="signal peptide" evidence="4">
    <location>
        <begin position="1"/>
        <end position="32"/>
    </location>
</feature>
<evidence type="ECO:0000256" key="4">
    <source>
        <dbReference type="SAM" id="SignalP"/>
    </source>
</evidence>
<sequence length="315" mass="33270">MSQLSTYPNPFRLRLSALGLSALLVAATPGFAAPGTGITPPANPTEQPAQERTITGRIISSEDNSGLPGVNVAVKGTTRGTTTDAEGRYRLAIPGDNAVLVFSSVGFMSQEVNVGNRSTIDIKLAVDQRTLNEVVVVGYGTQKKSQLTGAISSVGAKEIQELPITNARQALQGRAAGVDVVQNSSKPGAGPVVRIRGRRSINASNDPLYVVDGIPLAGGIDDINPQDIQSMEVLKDASATAIYGSRGSNGVVLITTKRGKPGKTVVNIDTYYGVSDRLGQIDVLSGPEFAEYKRESRRAIGTYKDANGIRYRQGW</sequence>
<comment type="caution">
    <text evidence="6">The sequence shown here is derived from an EMBL/GenBank/DDBJ whole genome shotgun (WGS) entry which is preliminary data.</text>
</comment>
<dbReference type="EMBL" id="BAABHB010000002">
    <property type="protein sequence ID" value="GAA4402114.1"/>
    <property type="molecule type" value="Genomic_DNA"/>
</dbReference>
<dbReference type="InterPro" id="IPR023997">
    <property type="entry name" value="TonB-dep_OMP_SusC/RagA_CS"/>
</dbReference>